<organism evidence="14 15">
    <name type="scientific">Mola mola</name>
    <name type="common">Ocean sunfish</name>
    <name type="synonym">Tetraodon mola</name>
    <dbReference type="NCBI Taxonomy" id="94237"/>
    <lineage>
        <taxon>Eukaryota</taxon>
        <taxon>Metazoa</taxon>
        <taxon>Chordata</taxon>
        <taxon>Craniata</taxon>
        <taxon>Vertebrata</taxon>
        <taxon>Euteleostomi</taxon>
        <taxon>Actinopterygii</taxon>
        <taxon>Neopterygii</taxon>
        <taxon>Teleostei</taxon>
        <taxon>Neoteleostei</taxon>
        <taxon>Acanthomorphata</taxon>
        <taxon>Eupercaria</taxon>
        <taxon>Tetraodontiformes</taxon>
        <taxon>Molidae</taxon>
        <taxon>Mola</taxon>
    </lineage>
</organism>
<dbReference type="GO" id="GO:0004190">
    <property type="term" value="F:aspartic-type endopeptidase activity"/>
    <property type="evidence" value="ECO:0007669"/>
    <property type="project" value="UniProtKB-KW"/>
</dbReference>
<dbReference type="Proteomes" id="UP000261620">
    <property type="component" value="Unplaced"/>
</dbReference>
<feature type="domain" description="Peptidase A1" evidence="13">
    <location>
        <begin position="67"/>
        <end position="369"/>
    </location>
</feature>
<evidence type="ECO:0000259" key="13">
    <source>
        <dbReference type="PROSITE" id="PS51767"/>
    </source>
</evidence>
<dbReference type="FunFam" id="2.40.70.10:FF:000004">
    <property type="entry name" value="Pepsin A"/>
    <property type="match status" value="1"/>
</dbReference>
<protein>
    <recommendedName>
        <fullName evidence="3">pepsin A</fullName>
        <ecNumber evidence="3">3.4.23.1</ecNumber>
    </recommendedName>
</protein>
<dbReference type="SUPFAM" id="SSF50630">
    <property type="entry name" value="Acid proteases"/>
    <property type="match status" value="1"/>
</dbReference>
<evidence type="ECO:0000256" key="9">
    <source>
        <dbReference type="PIRSR" id="PIRSR601461-1"/>
    </source>
</evidence>
<dbReference type="InterPro" id="IPR021109">
    <property type="entry name" value="Peptidase_aspartic_dom_sf"/>
</dbReference>
<evidence type="ECO:0000256" key="3">
    <source>
        <dbReference type="ARBA" id="ARBA00011924"/>
    </source>
</evidence>
<evidence type="ECO:0000256" key="7">
    <source>
        <dbReference type="ARBA" id="ARBA00022801"/>
    </source>
</evidence>
<dbReference type="PROSITE" id="PS51767">
    <property type="entry name" value="PEPTIDASE_A1"/>
    <property type="match status" value="1"/>
</dbReference>
<dbReference type="EC" id="3.4.23.1" evidence="3"/>
<evidence type="ECO:0000256" key="4">
    <source>
        <dbReference type="ARBA" id="ARBA00022670"/>
    </source>
</evidence>
<keyword evidence="15" id="KW-1185">Reference proteome</keyword>
<keyword evidence="8 10" id="KW-1015">Disulfide bond</keyword>
<dbReference type="InterPro" id="IPR001461">
    <property type="entry name" value="Aspartic_peptidase_A1"/>
</dbReference>
<dbReference type="AlphaFoldDB" id="A0A3Q3W378"/>
<feature type="disulfide bond" evidence="10">
    <location>
        <begin position="258"/>
        <end position="262"/>
    </location>
</feature>
<dbReference type="Ensembl" id="ENSMMOT00000006207.1">
    <property type="protein sequence ID" value="ENSMMOP00000006097.1"/>
    <property type="gene ID" value="ENSMMOG00000004783.1"/>
</dbReference>
<feature type="signal peptide" evidence="12">
    <location>
        <begin position="1"/>
        <end position="21"/>
    </location>
</feature>
<feature type="active site" evidence="9">
    <location>
        <position position="85"/>
    </location>
</feature>
<evidence type="ECO:0000256" key="2">
    <source>
        <dbReference type="ARBA" id="ARBA00007447"/>
    </source>
</evidence>
<name>A0A3Q3W378_MOLML</name>
<dbReference type="Pfam" id="PF07966">
    <property type="entry name" value="A1_Propeptide"/>
    <property type="match status" value="1"/>
</dbReference>
<evidence type="ECO:0000256" key="5">
    <source>
        <dbReference type="ARBA" id="ARBA00022750"/>
    </source>
</evidence>
<dbReference type="PANTHER" id="PTHR47966:SF22">
    <property type="entry name" value="PEPSIN A-3-RELATED"/>
    <property type="match status" value="1"/>
</dbReference>
<feature type="chain" id="PRO_5018606503" description="pepsin A" evidence="12">
    <location>
        <begin position="22"/>
        <end position="375"/>
    </location>
</feature>
<dbReference type="OMA" id="FMQYMRA"/>
<evidence type="ECO:0000256" key="10">
    <source>
        <dbReference type="PIRSR" id="PIRSR601461-2"/>
    </source>
</evidence>
<dbReference type="PROSITE" id="PS00141">
    <property type="entry name" value="ASP_PROTEASE"/>
    <property type="match status" value="2"/>
</dbReference>
<dbReference type="PRINTS" id="PR00792">
    <property type="entry name" value="PEPSIN"/>
</dbReference>
<dbReference type="GO" id="GO:0006508">
    <property type="term" value="P:proteolysis"/>
    <property type="evidence" value="ECO:0007669"/>
    <property type="project" value="UniProtKB-KW"/>
</dbReference>
<dbReference type="InterPro" id="IPR012848">
    <property type="entry name" value="Aspartic_peptidase_N"/>
</dbReference>
<feature type="disulfide bond" evidence="10">
    <location>
        <begin position="98"/>
        <end position="103"/>
    </location>
</feature>
<keyword evidence="4 11" id="KW-0645">Protease</keyword>
<feature type="active site" evidence="9">
    <location>
        <position position="267"/>
    </location>
</feature>
<proteinExistence type="inferred from homology"/>
<dbReference type="Gene3D" id="2.60.40.1960">
    <property type="match status" value="1"/>
</dbReference>
<keyword evidence="12" id="KW-0732">Signal</keyword>
<evidence type="ECO:0000256" key="6">
    <source>
        <dbReference type="ARBA" id="ARBA00022757"/>
    </source>
</evidence>
<dbReference type="InterPro" id="IPR033121">
    <property type="entry name" value="PEPTIDASE_A1"/>
</dbReference>
<evidence type="ECO:0000256" key="12">
    <source>
        <dbReference type="SAM" id="SignalP"/>
    </source>
</evidence>
<comment type="similarity">
    <text evidence="2 11">Belongs to the peptidase A1 family.</text>
</comment>
<dbReference type="GO" id="GO:0007586">
    <property type="term" value="P:digestion"/>
    <property type="evidence" value="ECO:0007669"/>
    <property type="project" value="UniProtKB-KW"/>
</dbReference>
<dbReference type="PANTHER" id="PTHR47966">
    <property type="entry name" value="BETA-SITE APP-CLEAVING ENZYME, ISOFORM A-RELATED"/>
    <property type="match status" value="1"/>
</dbReference>
<dbReference type="Gene3D" id="2.40.70.10">
    <property type="entry name" value="Acid Proteases"/>
    <property type="match status" value="2"/>
</dbReference>
<keyword evidence="7 11" id="KW-0378">Hydrolase</keyword>
<dbReference type="FunFam" id="2.40.70.10:FF:000006">
    <property type="entry name" value="Cathepsin E"/>
    <property type="match status" value="1"/>
</dbReference>
<dbReference type="STRING" id="94237.ENSMMOP00000006097"/>
<accession>A0A3Q3W378</accession>
<comment type="function">
    <text evidence="1">Shows particularly broad specificity; although bonds involving phenylalanine and leucine are preferred, many others are also cleaved to some extent.</text>
</comment>
<dbReference type="Gene3D" id="6.10.140.60">
    <property type="match status" value="1"/>
</dbReference>
<dbReference type="Pfam" id="PF00026">
    <property type="entry name" value="Asp"/>
    <property type="match status" value="1"/>
</dbReference>
<evidence type="ECO:0000313" key="15">
    <source>
        <dbReference type="Proteomes" id="UP000261620"/>
    </source>
</evidence>
<dbReference type="InterPro" id="IPR001969">
    <property type="entry name" value="Aspartic_peptidase_AS"/>
</dbReference>
<feature type="disulfide bond" evidence="10">
    <location>
        <begin position="300"/>
        <end position="333"/>
    </location>
</feature>
<evidence type="ECO:0000256" key="8">
    <source>
        <dbReference type="ARBA" id="ARBA00023157"/>
    </source>
</evidence>
<sequence>MVWAFAVFAMVALSEVPLLKGKSAREVLEEQGLWEEYKVKYPYNPMGKFERSAVGKVPMFNNADMTYYGVIFIGTPPQSFKVLFDTGSSILWVPSVYCTTPICNIHNKFNPDLSSTYRNNGSIFSIPYTTEGVGGFLGYDTVTVGGLTVVNQMFGLSEAETPNMMHVVFDGILGLAYPGLALSGATPVFDNMMSQGLVRQDLFAVYLSSKSQQGSVVTFGGVDPIHYYEPITWIPVTRELYWQIAVDSVTINGQVVACSGGCQAIVDTGTSFITGPEKSMNNINSCVGSRVLRGDYVVSCHKISQMPDVTFHIQGQEFTLPASAYVLQSQYGCRAAFFRGDDSLWILGDVFIQQYYSIFDRAHNMVGFAKARKST</sequence>
<evidence type="ECO:0000313" key="14">
    <source>
        <dbReference type="Ensembl" id="ENSMMOP00000006097.1"/>
    </source>
</evidence>
<keyword evidence="5 11" id="KW-0064">Aspartyl protease</keyword>
<reference evidence="14" key="2">
    <citation type="submission" date="2025-09" db="UniProtKB">
        <authorList>
            <consortium name="Ensembl"/>
        </authorList>
    </citation>
    <scope>IDENTIFICATION</scope>
</reference>
<keyword evidence="6" id="KW-0222">Digestion</keyword>
<evidence type="ECO:0000256" key="1">
    <source>
        <dbReference type="ARBA" id="ARBA00002318"/>
    </source>
</evidence>
<reference evidence="14" key="1">
    <citation type="submission" date="2025-08" db="UniProtKB">
        <authorList>
            <consortium name="Ensembl"/>
        </authorList>
    </citation>
    <scope>IDENTIFICATION</scope>
</reference>
<evidence type="ECO:0000256" key="11">
    <source>
        <dbReference type="RuleBase" id="RU000454"/>
    </source>
</evidence>